<dbReference type="EMBL" id="BMAV01012533">
    <property type="protein sequence ID" value="GFY59254.1"/>
    <property type="molecule type" value="Genomic_DNA"/>
</dbReference>
<reference evidence="1" key="1">
    <citation type="submission" date="2020-08" db="EMBL/GenBank/DDBJ databases">
        <title>Multicomponent nature underlies the extraordinary mechanical properties of spider dragline silk.</title>
        <authorList>
            <person name="Kono N."/>
            <person name="Nakamura H."/>
            <person name="Mori M."/>
            <person name="Yoshida Y."/>
            <person name="Ohtoshi R."/>
            <person name="Malay A.D."/>
            <person name="Moran D.A.P."/>
            <person name="Tomita M."/>
            <person name="Numata K."/>
            <person name="Arakawa K."/>
        </authorList>
    </citation>
    <scope>NUCLEOTIDE SEQUENCE</scope>
</reference>
<gene>
    <name evidence="1" type="ORF">TNIN_151581</name>
</gene>
<name>A0A8X7CBX1_9ARAC</name>
<dbReference type="AlphaFoldDB" id="A0A8X7CBX1"/>
<evidence type="ECO:0000313" key="1">
    <source>
        <dbReference type="EMBL" id="GFY59254.1"/>
    </source>
</evidence>
<proteinExistence type="predicted"/>
<keyword evidence="2" id="KW-1185">Reference proteome</keyword>
<dbReference type="Proteomes" id="UP000886998">
    <property type="component" value="Unassembled WGS sequence"/>
</dbReference>
<protein>
    <submittedName>
        <fullName evidence="1">Uncharacterized protein</fullName>
    </submittedName>
</protein>
<comment type="caution">
    <text evidence="1">The sequence shown here is derived from an EMBL/GenBank/DDBJ whole genome shotgun (WGS) entry which is preliminary data.</text>
</comment>
<evidence type="ECO:0000313" key="2">
    <source>
        <dbReference type="Proteomes" id="UP000886998"/>
    </source>
</evidence>
<organism evidence="1 2">
    <name type="scientific">Trichonephila inaurata madagascariensis</name>
    <dbReference type="NCBI Taxonomy" id="2747483"/>
    <lineage>
        <taxon>Eukaryota</taxon>
        <taxon>Metazoa</taxon>
        <taxon>Ecdysozoa</taxon>
        <taxon>Arthropoda</taxon>
        <taxon>Chelicerata</taxon>
        <taxon>Arachnida</taxon>
        <taxon>Araneae</taxon>
        <taxon>Araneomorphae</taxon>
        <taxon>Entelegynae</taxon>
        <taxon>Araneoidea</taxon>
        <taxon>Nephilidae</taxon>
        <taxon>Trichonephila</taxon>
        <taxon>Trichonephila inaurata</taxon>
    </lineage>
</organism>
<sequence length="77" mass="9043">MILIKTAEEYSSGLTEEPVAFSDKKQISHPHEQKEIDEEQKYYTRLMVYQDLVCLESVKINTSSEWKLQTLIPKESH</sequence>
<accession>A0A8X7CBX1</accession>